<evidence type="ECO:0000313" key="9">
    <source>
        <dbReference type="Proteomes" id="UP001229421"/>
    </source>
</evidence>
<feature type="domain" description="O-methyltransferase dimerisation" evidence="7">
    <location>
        <begin position="22"/>
        <end position="112"/>
    </location>
</feature>
<name>A0AAD8KG48_TARER</name>
<dbReference type="Proteomes" id="UP001229421">
    <property type="component" value="Unassembled WGS sequence"/>
</dbReference>
<evidence type="ECO:0000259" key="7">
    <source>
        <dbReference type="Pfam" id="PF08100"/>
    </source>
</evidence>
<gene>
    <name evidence="8" type="ORF">QVD17_21991</name>
</gene>
<dbReference type="AlphaFoldDB" id="A0AAD8KG48"/>
<dbReference type="Pfam" id="PF00891">
    <property type="entry name" value="Methyltransf_2"/>
    <property type="match status" value="1"/>
</dbReference>
<dbReference type="Gene3D" id="1.10.10.10">
    <property type="entry name" value="Winged helix-like DNA-binding domain superfamily/Winged helix DNA-binding domain"/>
    <property type="match status" value="1"/>
</dbReference>
<dbReference type="PIRSF" id="PIRSF005739">
    <property type="entry name" value="O-mtase"/>
    <property type="match status" value="1"/>
</dbReference>
<evidence type="ECO:0000256" key="5">
    <source>
        <dbReference type="PIRSR" id="PIRSR005739-1"/>
    </source>
</evidence>
<dbReference type="GO" id="GO:0046983">
    <property type="term" value="F:protein dimerization activity"/>
    <property type="evidence" value="ECO:0007669"/>
    <property type="project" value="InterPro"/>
</dbReference>
<keyword evidence="2" id="KW-0808">Transferase</keyword>
<dbReference type="GO" id="GO:0032259">
    <property type="term" value="P:methylation"/>
    <property type="evidence" value="ECO:0007669"/>
    <property type="project" value="UniProtKB-KW"/>
</dbReference>
<dbReference type="PROSITE" id="PS51683">
    <property type="entry name" value="SAM_OMT_II"/>
    <property type="match status" value="1"/>
</dbReference>
<protein>
    <submittedName>
        <fullName evidence="8">Uncharacterized protein</fullName>
    </submittedName>
</protein>
<reference evidence="8" key="1">
    <citation type="journal article" date="2023" name="bioRxiv">
        <title>Improved chromosome-level genome assembly for marigold (Tagetes erecta).</title>
        <authorList>
            <person name="Jiang F."/>
            <person name="Yuan L."/>
            <person name="Wang S."/>
            <person name="Wang H."/>
            <person name="Xu D."/>
            <person name="Wang A."/>
            <person name="Fan W."/>
        </authorList>
    </citation>
    <scope>NUCLEOTIDE SEQUENCE</scope>
    <source>
        <strain evidence="8">WSJ</strain>
        <tissue evidence="8">Leaf</tissue>
    </source>
</reference>
<evidence type="ECO:0000256" key="4">
    <source>
        <dbReference type="ARBA" id="ARBA00034481"/>
    </source>
</evidence>
<organism evidence="8 9">
    <name type="scientific">Tagetes erecta</name>
    <name type="common">African marigold</name>
    <dbReference type="NCBI Taxonomy" id="13708"/>
    <lineage>
        <taxon>Eukaryota</taxon>
        <taxon>Viridiplantae</taxon>
        <taxon>Streptophyta</taxon>
        <taxon>Embryophyta</taxon>
        <taxon>Tracheophyta</taxon>
        <taxon>Spermatophyta</taxon>
        <taxon>Magnoliopsida</taxon>
        <taxon>eudicotyledons</taxon>
        <taxon>Gunneridae</taxon>
        <taxon>Pentapetalae</taxon>
        <taxon>asterids</taxon>
        <taxon>campanulids</taxon>
        <taxon>Asterales</taxon>
        <taxon>Asteraceae</taxon>
        <taxon>Asteroideae</taxon>
        <taxon>Heliantheae alliance</taxon>
        <taxon>Tageteae</taxon>
        <taxon>Tagetes</taxon>
    </lineage>
</organism>
<evidence type="ECO:0000256" key="1">
    <source>
        <dbReference type="ARBA" id="ARBA00022603"/>
    </source>
</evidence>
<dbReference type="PANTHER" id="PTHR11746">
    <property type="entry name" value="O-METHYLTRANSFERASE"/>
    <property type="match status" value="1"/>
</dbReference>
<dbReference type="InterPro" id="IPR036390">
    <property type="entry name" value="WH_DNA-bd_sf"/>
</dbReference>
<evidence type="ECO:0000256" key="3">
    <source>
        <dbReference type="ARBA" id="ARBA00022691"/>
    </source>
</evidence>
<sequence length="369" mass="41969">MDLNHSQEEANELFEAQAHIYRHALNYVTSMSLGCALELGIPNIIHGYGKPITIQELVLKLNLPIEKTLYLQQLMRLLIHSNFFSVIKLHSHEDVDEKEGYVLTTSSKLLLKNTSESLQKVPNLLPFTNLILDPVIMTPWQFLGKWFHRSESTAFEIAHGIPLWEFANKNPRFNENFNDAMASDSQMMSLVAKDCHEIFAGVKSLVDVGGGTGLNAKILLEAFPHLTCIVFDLPHVIAGMIETSKLKYVGGDMFSSIPSADVIFFKNVLHDWSDENVLKILKQCQEAIRSTSDTCNKGKVIIIDMVVDEKHDRHEITETKIVFDMLMMVLVTGRERTEVEWKKLFLKAGFCRYKITLIFGLRSLLEVFL</sequence>
<dbReference type="EMBL" id="JAUHHV010000006">
    <property type="protein sequence ID" value="KAK1420416.1"/>
    <property type="molecule type" value="Genomic_DNA"/>
</dbReference>
<keyword evidence="3" id="KW-0949">S-adenosyl-L-methionine</keyword>
<dbReference type="InterPro" id="IPR012967">
    <property type="entry name" value="COMT_dimerisation"/>
</dbReference>
<accession>A0AAD8KG48</accession>
<comment type="similarity">
    <text evidence="4">Belongs to the class I-like SAM-binding methyltransferase superfamily. Cation-independent O-methyltransferase family. COMT subfamily.</text>
</comment>
<proteinExistence type="inferred from homology"/>
<dbReference type="InterPro" id="IPR029063">
    <property type="entry name" value="SAM-dependent_MTases_sf"/>
</dbReference>
<dbReference type="GO" id="GO:0008171">
    <property type="term" value="F:O-methyltransferase activity"/>
    <property type="evidence" value="ECO:0007669"/>
    <property type="project" value="InterPro"/>
</dbReference>
<evidence type="ECO:0000256" key="2">
    <source>
        <dbReference type="ARBA" id="ARBA00022679"/>
    </source>
</evidence>
<dbReference type="Gene3D" id="3.40.50.150">
    <property type="entry name" value="Vaccinia Virus protein VP39"/>
    <property type="match status" value="1"/>
</dbReference>
<dbReference type="FunFam" id="3.40.50.150:FF:000057">
    <property type="entry name" value="O-methyltransferase ZRP4"/>
    <property type="match status" value="1"/>
</dbReference>
<evidence type="ECO:0000259" key="6">
    <source>
        <dbReference type="Pfam" id="PF00891"/>
    </source>
</evidence>
<dbReference type="InterPro" id="IPR001077">
    <property type="entry name" value="COMT_C"/>
</dbReference>
<dbReference type="SUPFAM" id="SSF46785">
    <property type="entry name" value="Winged helix' DNA-binding domain"/>
    <property type="match status" value="1"/>
</dbReference>
<keyword evidence="9" id="KW-1185">Reference proteome</keyword>
<comment type="caution">
    <text evidence="8">The sequence shown here is derived from an EMBL/GenBank/DDBJ whole genome shotgun (WGS) entry which is preliminary data.</text>
</comment>
<dbReference type="InterPro" id="IPR036388">
    <property type="entry name" value="WH-like_DNA-bd_sf"/>
</dbReference>
<dbReference type="InterPro" id="IPR016461">
    <property type="entry name" value="COMT-like"/>
</dbReference>
<feature type="active site" description="Proton acceptor" evidence="5">
    <location>
        <position position="270"/>
    </location>
</feature>
<dbReference type="Pfam" id="PF08100">
    <property type="entry name" value="Dimerisation"/>
    <property type="match status" value="1"/>
</dbReference>
<feature type="domain" description="O-methyltransferase C-terminal" evidence="6">
    <location>
        <begin position="140"/>
        <end position="350"/>
    </location>
</feature>
<keyword evidence="1" id="KW-0489">Methyltransferase</keyword>
<evidence type="ECO:0000313" key="8">
    <source>
        <dbReference type="EMBL" id="KAK1420416.1"/>
    </source>
</evidence>
<dbReference type="FunFam" id="1.10.10.10:FF:000213">
    <property type="entry name" value="Coniferyl alcohol 9-O-methyltransferase"/>
    <property type="match status" value="1"/>
</dbReference>
<dbReference type="GO" id="GO:0008757">
    <property type="term" value="F:S-adenosylmethionine-dependent methyltransferase activity"/>
    <property type="evidence" value="ECO:0007669"/>
    <property type="project" value="UniProtKB-ARBA"/>
</dbReference>
<dbReference type="SUPFAM" id="SSF53335">
    <property type="entry name" value="S-adenosyl-L-methionine-dependent methyltransferases"/>
    <property type="match status" value="1"/>
</dbReference>